<evidence type="ECO:0000256" key="6">
    <source>
        <dbReference type="ARBA" id="ARBA00022989"/>
    </source>
</evidence>
<proteinExistence type="inferred from homology"/>
<feature type="transmembrane region" description="Helical" evidence="8">
    <location>
        <begin position="76"/>
        <end position="99"/>
    </location>
</feature>
<evidence type="ECO:0000256" key="8">
    <source>
        <dbReference type="SAM" id="Phobius"/>
    </source>
</evidence>
<comment type="caution">
    <text evidence="10">The sequence shown here is derived from an EMBL/GenBank/DDBJ whole genome shotgun (WGS) entry which is preliminary data.</text>
</comment>
<dbReference type="InterPro" id="IPR037185">
    <property type="entry name" value="EmrE-like"/>
</dbReference>
<evidence type="ECO:0000313" key="11">
    <source>
        <dbReference type="Proteomes" id="UP000053455"/>
    </source>
</evidence>
<comment type="similarity">
    <text evidence="2">Belongs to the EamA transporter family.</text>
</comment>
<sequence>MTAPAIRPETSRGKALSSAFTAYLIWGLLPLYLILVKDVPAVEFVAWRTLFTLPICLIFVRLTGRGAELRACLGQRCVMLTLLCTAAFIALNWLGYIWAIQNSHVYAASLGYYILPIVMMLLGVVFLKETLSLSQWLAVALAAVGVGALALGALTTLWVSLLLAISFGLYGLLRKTVAAGALVGLTIESMILLPLVLAYLGWVEWAGGGTAFGRAPLETAAILGAGLVTAVPLILFAVAARALPYTVIGFLQFSAPTMMFILGLTVFGEELKPAQLACFTAIWLAVALFSWDLWRKSRAVRVRTA</sequence>
<feature type="domain" description="EamA" evidence="9">
    <location>
        <begin position="16"/>
        <end position="147"/>
    </location>
</feature>
<evidence type="ECO:0000313" key="10">
    <source>
        <dbReference type="EMBL" id="KLI63466.1"/>
    </source>
</evidence>
<dbReference type="Pfam" id="PF00892">
    <property type="entry name" value="EamA"/>
    <property type="match status" value="1"/>
</dbReference>
<dbReference type="InterPro" id="IPR004626">
    <property type="entry name" value="RarD"/>
</dbReference>
<reference evidence="10 11" key="1">
    <citation type="submission" date="2015-04" db="EMBL/GenBank/DDBJ databases">
        <title>The draft genome sequence of Erythrobacter marinus HWDM-33.</title>
        <authorList>
            <person name="Zhuang L."/>
            <person name="Liu Y."/>
            <person name="Shao Z."/>
        </authorList>
    </citation>
    <scope>NUCLEOTIDE SEQUENCE [LARGE SCALE GENOMIC DNA]</scope>
    <source>
        <strain evidence="10 11">HWDM-33</strain>
    </source>
</reference>
<keyword evidence="6 8" id="KW-1133">Transmembrane helix</keyword>
<keyword evidence="5 8" id="KW-0812">Transmembrane</keyword>
<comment type="subcellular location">
    <subcellularLocation>
        <location evidence="1">Cell membrane</location>
        <topology evidence="1">Multi-pass membrane protein</topology>
    </subcellularLocation>
</comment>
<feature type="transmembrane region" description="Helical" evidence="8">
    <location>
        <begin position="157"/>
        <end position="173"/>
    </location>
</feature>
<feature type="transmembrane region" description="Helical" evidence="8">
    <location>
        <begin position="220"/>
        <end position="240"/>
    </location>
</feature>
<feature type="transmembrane region" description="Helical" evidence="8">
    <location>
        <begin position="247"/>
        <end position="268"/>
    </location>
</feature>
<protein>
    <submittedName>
        <fullName evidence="10">Membrane protein</fullName>
    </submittedName>
</protein>
<keyword evidence="7 8" id="KW-0472">Membrane</keyword>
<evidence type="ECO:0000259" key="9">
    <source>
        <dbReference type="Pfam" id="PF00892"/>
    </source>
</evidence>
<dbReference type="Proteomes" id="UP000053455">
    <property type="component" value="Unassembled WGS sequence"/>
</dbReference>
<evidence type="ECO:0000256" key="7">
    <source>
        <dbReference type="ARBA" id="ARBA00023136"/>
    </source>
</evidence>
<evidence type="ECO:0000256" key="3">
    <source>
        <dbReference type="ARBA" id="ARBA00022448"/>
    </source>
</evidence>
<keyword evidence="11" id="KW-1185">Reference proteome</keyword>
<evidence type="ECO:0000256" key="2">
    <source>
        <dbReference type="ARBA" id="ARBA00007362"/>
    </source>
</evidence>
<dbReference type="EMBL" id="LBHU01000002">
    <property type="protein sequence ID" value="KLI63466.1"/>
    <property type="molecule type" value="Genomic_DNA"/>
</dbReference>
<dbReference type="PANTHER" id="PTHR22911">
    <property type="entry name" value="ACYL-MALONYL CONDENSING ENZYME-RELATED"/>
    <property type="match status" value="1"/>
</dbReference>
<dbReference type="InterPro" id="IPR000620">
    <property type="entry name" value="EamA_dom"/>
</dbReference>
<evidence type="ECO:0000256" key="5">
    <source>
        <dbReference type="ARBA" id="ARBA00022692"/>
    </source>
</evidence>
<evidence type="ECO:0000256" key="1">
    <source>
        <dbReference type="ARBA" id="ARBA00004651"/>
    </source>
</evidence>
<feature type="transmembrane region" description="Helical" evidence="8">
    <location>
        <begin position="274"/>
        <end position="294"/>
    </location>
</feature>
<dbReference type="SUPFAM" id="SSF103481">
    <property type="entry name" value="Multidrug resistance efflux transporter EmrE"/>
    <property type="match status" value="2"/>
</dbReference>
<feature type="transmembrane region" description="Helical" evidence="8">
    <location>
        <begin position="45"/>
        <end position="64"/>
    </location>
</feature>
<feature type="transmembrane region" description="Helical" evidence="8">
    <location>
        <begin position="180"/>
        <end position="200"/>
    </location>
</feature>
<dbReference type="PANTHER" id="PTHR22911:SF137">
    <property type="entry name" value="SOLUTE CARRIER FAMILY 35 MEMBER G2-RELATED"/>
    <property type="match status" value="1"/>
</dbReference>
<dbReference type="GO" id="GO:0005886">
    <property type="term" value="C:plasma membrane"/>
    <property type="evidence" value="ECO:0007669"/>
    <property type="project" value="UniProtKB-SubCell"/>
</dbReference>
<name>A0A0H0XN76_9SPHN</name>
<dbReference type="RefSeq" id="WP_047093278.1">
    <property type="nucleotide sequence ID" value="NZ_LBHU01000002.1"/>
</dbReference>
<keyword evidence="3" id="KW-0813">Transport</keyword>
<gene>
    <name evidence="10" type="ORF">AAV99_06725</name>
</gene>
<dbReference type="NCBIfam" id="TIGR00688">
    <property type="entry name" value="rarD"/>
    <property type="match status" value="1"/>
</dbReference>
<organism evidence="10 11">
    <name type="scientific">Aurantiacibacter marinus</name>
    <dbReference type="NCBI Taxonomy" id="874156"/>
    <lineage>
        <taxon>Bacteria</taxon>
        <taxon>Pseudomonadati</taxon>
        <taxon>Pseudomonadota</taxon>
        <taxon>Alphaproteobacteria</taxon>
        <taxon>Sphingomonadales</taxon>
        <taxon>Erythrobacteraceae</taxon>
        <taxon>Aurantiacibacter</taxon>
    </lineage>
</organism>
<dbReference type="PATRIC" id="fig|874156.12.peg.1385"/>
<evidence type="ECO:0000256" key="4">
    <source>
        <dbReference type="ARBA" id="ARBA00022475"/>
    </source>
</evidence>
<keyword evidence="4" id="KW-1003">Cell membrane</keyword>
<feature type="transmembrane region" description="Helical" evidence="8">
    <location>
        <begin position="105"/>
        <end position="126"/>
    </location>
</feature>
<dbReference type="AlphaFoldDB" id="A0A0H0XN76"/>
<dbReference type="OrthoDB" id="369870at2"/>
<feature type="transmembrane region" description="Helical" evidence="8">
    <location>
        <begin position="15"/>
        <end position="33"/>
    </location>
</feature>
<accession>A0A0H0XN76</accession>